<keyword evidence="2" id="KW-0378">Hydrolase</keyword>
<dbReference type="Gene3D" id="3.20.20.140">
    <property type="entry name" value="Metal-dependent hydrolases"/>
    <property type="match status" value="1"/>
</dbReference>
<gene>
    <name evidence="4" type="ORF">HEPPS_00680</name>
</gene>
<evidence type="ECO:0000256" key="2">
    <source>
        <dbReference type="ARBA" id="ARBA00022801"/>
    </source>
</evidence>
<protein>
    <submittedName>
        <fullName evidence="4">| nagA_1 / N-acetylglucosamine-6-phosphate deacetylase |:360912 Forward</fullName>
    </submittedName>
</protein>
<dbReference type="InterPro" id="IPR006680">
    <property type="entry name" value="Amidohydro-rel"/>
</dbReference>
<feature type="domain" description="Amidohydrolase-related" evidence="3">
    <location>
        <begin position="40"/>
        <end position="365"/>
    </location>
</feature>
<dbReference type="Gene3D" id="2.30.40.10">
    <property type="entry name" value="Urease, subunit C, domain 1"/>
    <property type="match status" value="1"/>
</dbReference>
<proteinExistence type="inferred from homology"/>
<dbReference type="InterPro" id="IPR011059">
    <property type="entry name" value="Metal-dep_hydrolase_composite"/>
</dbReference>
<dbReference type="SUPFAM" id="SSF51338">
    <property type="entry name" value="Composite domain of metallo-dependent hydrolases"/>
    <property type="match status" value="1"/>
</dbReference>
<dbReference type="EMBL" id="CWGI01000001">
    <property type="protein sequence ID" value="CRX36869.1"/>
    <property type="molecule type" value="Genomic_DNA"/>
</dbReference>
<accession>A0A0G7ZN14</accession>
<dbReference type="GO" id="GO:0006046">
    <property type="term" value="P:N-acetylglucosamine catabolic process"/>
    <property type="evidence" value="ECO:0007669"/>
    <property type="project" value="TreeGrafter"/>
</dbReference>
<keyword evidence="5" id="KW-1185">Reference proteome</keyword>
<evidence type="ECO:0000256" key="1">
    <source>
        <dbReference type="ARBA" id="ARBA00010716"/>
    </source>
</evidence>
<dbReference type="InterPro" id="IPR032466">
    <property type="entry name" value="Metal_Hydrolase"/>
</dbReference>
<evidence type="ECO:0000259" key="3">
    <source>
        <dbReference type="Pfam" id="PF01979"/>
    </source>
</evidence>
<dbReference type="SUPFAM" id="SSF51556">
    <property type="entry name" value="Metallo-dependent hydrolases"/>
    <property type="match status" value="1"/>
</dbReference>
<organism evidence="4 5">
    <name type="scientific">Candidatus Hepatoplasma crinochetorum</name>
    <dbReference type="NCBI Taxonomy" id="295596"/>
    <lineage>
        <taxon>Bacteria</taxon>
        <taxon>Bacillati</taxon>
        <taxon>Mycoplasmatota</taxon>
        <taxon>Mollicutes</taxon>
        <taxon>Candidatus Hepatoplasmataceae</taxon>
        <taxon>Candidatus Hepatoplasma</taxon>
    </lineage>
</organism>
<evidence type="ECO:0000313" key="4">
    <source>
        <dbReference type="EMBL" id="CRX36869.1"/>
    </source>
</evidence>
<comment type="similarity">
    <text evidence="1">Belongs to the metallo-dependent hydrolases superfamily. NagA family.</text>
</comment>
<reference evidence="5" key="1">
    <citation type="submission" date="2015-05" db="EMBL/GenBank/DDBJ databases">
        <authorList>
            <person name="Collingro A."/>
        </authorList>
    </citation>
    <scope>NUCLEOTIDE SEQUENCE [LARGE SCALE GENOMIC DNA]</scope>
    <source>
        <strain evidence="5">Ps</strain>
    </source>
</reference>
<dbReference type="PANTHER" id="PTHR11113:SF14">
    <property type="entry name" value="N-ACETYLGLUCOSAMINE-6-PHOSPHATE DEACETYLASE"/>
    <property type="match status" value="1"/>
</dbReference>
<name>A0A0G7ZN14_9MOLU</name>
<dbReference type="PANTHER" id="PTHR11113">
    <property type="entry name" value="N-ACETYLGLUCOSAMINE-6-PHOSPHATE DEACETYLASE"/>
    <property type="match status" value="1"/>
</dbReference>
<sequence length="374" mass="43025">MKKTITGYDYKNRKIKIIIDNGKIMSTRFLKKMEYADDFLVIPGFIDIHTYGGYGFDWLNGKEENVLKYLKDIAIKEGVTSVTGTLPTLDVQSLRNSFKNLSNLIGEKVDGANFLGWNIEGPFIDENKLGSFFDRLTVRKLTIYNIDRYFKNFINTIKIMTIDPKDASQEIIDILKSNGVKIFAGHTKAEKKDIMGKAVDGITHFNHEMIKMGEKQDSLAKYALKSNDLYIEFINDRIHHNLKESKKIYKKKNAKYLILITDSLPVKGLKNGEYVIFNRYFEKKDQAVYNNKGEIVGSVHTMLNAFKYWHHLGASLRECVLATSTNAAKLLNLNKGKLSRGYDADILILDRKKFKIKKVYINGEELEENKEEEK</sequence>
<dbReference type="GO" id="GO:0008448">
    <property type="term" value="F:N-acetylglucosamine-6-phosphate deacetylase activity"/>
    <property type="evidence" value="ECO:0007669"/>
    <property type="project" value="TreeGrafter"/>
</dbReference>
<dbReference type="AlphaFoldDB" id="A0A0G7ZN14"/>
<evidence type="ECO:0000313" key="5">
    <source>
        <dbReference type="Proteomes" id="UP000242141"/>
    </source>
</evidence>
<dbReference type="Proteomes" id="UP000242141">
    <property type="component" value="Unassembled WGS sequence"/>
</dbReference>
<dbReference type="Pfam" id="PF01979">
    <property type="entry name" value="Amidohydro_1"/>
    <property type="match status" value="1"/>
</dbReference>